<dbReference type="GO" id="GO:0061630">
    <property type="term" value="F:ubiquitin protein ligase activity"/>
    <property type="evidence" value="ECO:0007669"/>
    <property type="project" value="UniProtKB-EC"/>
</dbReference>
<dbReference type="AlphaFoldDB" id="A0ABD3IQP2"/>
<keyword evidence="5" id="KW-0808">Transferase</keyword>
<comment type="subcellular location">
    <subcellularLocation>
        <location evidence="2">Membrane</location>
        <topology evidence="2">Single-pass membrane protein</topology>
    </subcellularLocation>
</comment>
<comment type="catalytic activity">
    <reaction evidence="1">
        <text>S-ubiquitinyl-[E2 ubiquitin-conjugating enzyme]-L-cysteine + [acceptor protein]-L-lysine = [E2 ubiquitin-conjugating enzyme]-L-cysteine + N(6)-ubiquitinyl-[acceptor protein]-L-lysine.</text>
        <dbReference type="EC" id="2.3.2.27"/>
    </reaction>
</comment>
<dbReference type="Pfam" id="PF13639">
    <property type="entry name" value="zf-RING_2"/>
    <property type="match status" value="1"/>
</dbReference>
<evidence type="ECO:0000256" key="1">
    <source>
        <dbReference type="ARBA" id="ARBA00000900"/>
    </source>
</evidence>
<keyword evidence="10" id="KW-0862">Zinc</keyword>
<evidence type="ECO:0000256" key="15">
    <source>
        <dbReference type="SAM" id="Phobius"/>
    </source>
</evidence>
<evidence type="ECO:0000256" key="12">
    <source>
        <dbReference type="ARBA" id="ARBA00023136"/>
    </source>
</evidence>
<evidence type="ECO:0000313" key="18">
    <source>
        <dbReference type="Proteomes" id="UP001634007"/>
    </source>
</evidence>
<feature type="domain" description="RING-type" evidence="16">
    <location>
        <begin position="98"/>
        <end position="140"/>
    </location>
</feature>
<dbReference type="SMART" id="SM00184">
    <property type="entry name" value="RING"/>
    <property type="match status" value="1"/>
</dbReference>
<evidence type="ECO:0000256" key="7">
    <source>
        <dbReference type="ARBA" id="ARBA00022723"/>
    </source>
</evidence>
<dbReference type="PROSITE" id="PS50089">
    <property type="entry name" value="ZF_RING_2"/>
    <property type="match status" value="1"/>
</dbReference>
<proteinExistence type="inferred from homology"/>
<keyword evidence="18" id="KW-1185">Reference proteome</keyword>
<evidence type="ECO:0000256" key="8">
    <source>
        <dbReference type="ARBA" id="ARBA00022771"/>
    </source>
</evidence>
<dbReference type="GO" id="GO:0008270">
    <property type="term" value="F:zinc ion binding"/>
    <property type="evidence" value="ECO:0007669"/>
    <property type="project" value="UniProtKB-KW"/>
</dbReference>
<keyword evidence="8 14" id="KW-0863">Zinc-finger</keyword>
<keyword evidence="11 15" id="KW-1133">Transmembrane helix</keyword>
<evidence type="ECO:0000313" key="17">
    <source>
        <dbReference type="EMBL" id="KAL3716471.1"/>
    </source>
</evidence>
<evidence type="ECO:0000256" key="6">
    <source>
        <dbReference type="ARBA" id="ARBA00022692"/>
    </source>
</evidence>
<dbReference type="InterPro" id="IPR001841">
    <property type="entry name" value="Znf_RING"/>
</dbReference>
<evidence type="ECO:0000256" key="14">
    <source>
        <dbReference type="PROSITE-ProRule" id="PRU00175"/>
    </source>
</evidence>
<evidence type="ECO:0000256" key="9">
    <source>
        <dbReference type="ARBA" id="ARBA00022786"/>
    </source>
</evidence>
<protein>
    <recommendedName>
        <fullName evidence="4">RING-type E3 ubiquitin transferase</fullName>
        <ecNumber evidence="4">2.3.2.27</ecNumber>
    </recommendedName>
</protein>
<comment type="pathway">
    <text evidence="3">Protein modification; protein ubiquitination.</text>
</comment>
<reference evidence="17 18" key="1">
    <citation type="submission" date="2024-11" db="EMBL/GenBank/DDBJ databases">
        <title>Chromosome-level genome assembly of Eucalyptus globulus Labill. provides insights into its genome evolution.</title>
        <authorList>
            <person name="Li X."/>
        </authorList>
    </citation>
    <scope>NUCLEOTIDE SEQUENCE [LARGE SCALE GENOMIC DNA]</scope>
    <source>
        <strain evidence="17">CL2024</strain>
        <tissue evidence="17">Fresh tender leaves</tissue>
    </source>
</reference>
<evidence type="ECO:0000256" key="3">
    <source>
        <dbReference type="ARBA" id="ARBA00004906"/>
    </source>
</evidence>
<comment type="caution">
    <text evidence="17">The sequence shown here is derived from an EMBL/GenBank/DDBJ whole genome shotgun (WGS) entry which is preliminary data.</text>
</comment>
<dbReference type="GO" id="GO:0016020">
    <property type="term" value="C:membrane"/>
    <property type="evidence" value="ECO:0007669"/>
    <property type="project" value="UniProtKB-SubCell"/>
</dbReference>
<organism evidence="17 18">
    <name type="scientific">Eucalyptus globulus</name>
    <name type="common">Tasmanian blue gum</name>
    <dbReference type="NCBI Taxonomy" id="34317"/>
    <lineage>
        <taxon>Eukaryota</taxon>
        <taxon>Viridiplantae</taxon>
        <taxon>Streptophyta</taxon>
        <taxon>Embryophyta</taxon>
        <taxon>Tracheophyta</taxon>
        <taxon>Spermatophyta</taxon>
        <taxon>Magnoliopsida</taxon>
        <taxon>eudicotyledons</taxon>
        <taxon>Gunneridae</taxon>
        <taxon>Pentapetalae</taxon>
        <taxon>rosids</taxon>
        <taxon>malvids</taxon>
        <taxon>Myrtales</taxon>
        <taxon>Myrtaceae</taxon>
        <taxon>Myrtoideae</taxon>
        <taxon>Eucalypteae</taxon>
        <taxon>Eucalyptus</taxon>
    </lineage>
</organism>
<name>A0ABD3IQP2_EUCGL</name>
<comment type="similarity">
    <text evidence="13">Belongs to the RING-type zinc finger family. ATL subfamily.</text>
</comment>
<dbReference type="InterPro" id="IPR044600">
    <property type="entry name" value="ATL1/ATL16-like"/>
</dbReference>
<dbReference type="SUPFAM" id="SSF57850">
    <property type="entry name" value="RING/U-box"/>
    <property type="match status" value="1"/>
</dbReference>
<dbReference type="InterPro" id="IPR013083">
    <property type="entry name" value="Znf_RING/FYVE/PHD"/>
</dbReference>
<evidence type="ECO:0000256" key="4">
    <source>
        <dbReference type="ARBA" id="ARBA00012483"/>
    </source>
</evidence>
<dbReference type="EC" id="2.3.2.27" evidence="4"/>
<keyword evidence="12 15" id="KW-0472">Membrane</keyword>
<evidence type="ECO:0000256" key="11">
    <source>
        <dbReference type="ARBA" id="ARBA00022989"/>
    </source>
</evidence>
<gene>
    <name evidence="17" type="ORF">ACJRO7_008121</name>
</gene>
<accession>A0ABD3IQP2</accession>
<dbReference type="PANTHER" id="PTHR46913:SF1">
    <property type="entry name" value="RING-H2 FINGER PROTEIN ATL16"/>
    <property type="match status" value="1"/>
</dbReference>
<keyword evidence="7" id="KW-0479">Metal-binding</keyword>
<evidence type="ECO:0000256" key="2">
    <source>
        <dbReference type="ARBA" id="ARBA00004167"/>
    </source>
</evidence>
<sequence>MDESSSSSTLTPSGSYLTPFLLSMTGIVATSFAIVAYHVLCVHCCARRRQLPANNPPGERQNSVARTGGVEEKVLRAIPVLSYSSKGNRLFRVDQSECAVCLGELADCEAVRLLPACRHAFHVPCIDQWFSAQSNCPVCRSPVVGPPAGAADDLLAITAASSSGRGDAGGSDGPSPSSSLLQRCVSLNVLVSTPSDSALSRDIIINVEEDREDACSSSSNDDPTLSLLEKGVVLSNSRSLGERSARQLDSLSSKLLGSFLQLSSSCGGDANLPR</sequence>
<keyword evidence="6 15" id="KW-0812">Transmembrane</keyword>
<evidence type="ECO:0000259" key="16">
    <source>
        <dbReference type="PROSITE" id="PS50089"/>
    </source>
</evidence>
<keyword evidence="9" id="KW-0833">Ubl conjugation pathway</keyword>
<feature type="transmembrane region" description="Helical" evidence="15">
    <location>
        <begin position="20"/>
        <end position="40"/>
    </location>
</feature>
<evidence type="ECO:0000256" key="13">
    <source>
        <dbReference type="ARBA" id="ARBA00024209"/>
    </source>
</evidence>
<evidence type="ECO:0000256" key="10">
    <source>
        <dbReference type="ARBA" id="ARBA00022833"/>
    </source>
</evidence>
<dbReference type="Proteomes" id="UP001634007">
    <property type="component" value="Unassembled WGS sequence"/>
</dbReference>
<dbReference type="Gene3D" id="3.30.40.10">
    <property type="entry name" value="Zinc/RING finger domain, C3HC4 (zinc finger)"/>
    <property type="match status" value="1"/>
</dbReference>
<evidence type="ECO:0000256" key="5">
    <source>
        <dbReference type="ARBA" id="ARBA00022679"/>
    </source>
</evidence>
<dbReference type="EMBL" id="JBJKBG010000011">
    <property type="protein sequence ID" value="KAL3716471.1"/>
    <property type="molecule type" value="Genomic_DNA"/>
</dbReference>
<dbReference type="PANTHER" id="PTHR46913">
    <property type="entry name" value="RING-H2 FINGER PROTEIN ATL16"/>
    <property type="match status" value="1"/>
</dbReference>